<dbReference type="InterPro" id="IPR024771">
    <property type="entry name" value="SUZ"/>
</dbReference>
<accession>A0A9R0E3U5</accession>
<dbReference type="CTD" id="104374"/>
<evidence type="ECO:0000313" key="6">
    <source>
        <dbReference type="RefSeq" id="XP_050558459.1"/>
    </source>
</evidence>
<dbReference type="Gene3D" id="3.30.1370.50">
    <property type="entry name" value="R3H-like domain"/>
    <property type="match status" value="1"/>
</dbReference>
<dbReference type="RefSeq" id="XP_050558458.1">
    <property type="nucleotide sequence ID" value="XM_050702501.1"/>
</dbReference>
<evidence type="ECO:0000256" key="2">
    <source>
        <dbReference type="SAM" id="MobiDB-lite"/>
    </source>
</evidence>
<feature type="compositionally biased region" description="Polar residues" evidence="2">
    <location>
        <begin position="736"/>
        <end position="768"/>
    </location>
</feature>
<dbReference type="Proteomes" id="UP000829999">
    <property type="component" value="Chromosome 22"/>
</dbReference>
<feature type="compositionally biased region" description="Basic and acidic residues" evidence="2">
    <location>
        <begin position="1"/>
        <end position="11"/>
    </location>
</feature>
<protein>
    <submittedName>
        <fullName evidence="5 6">Uncharacterized protein LOC118279781 isoform X1</fullName>
    </submittedName>
</protein>
<keyword evidence="1" id="KW-0597">Phosphoprotein</keyword>
<feature type="compositionally biased region" description="Polar residues" evidence="2">
    <location>
        <begin position="583"/>
        <end position="601"/>
    </location>
</feature>
<dbReference type="Pfam" id="PF12752">
    <property type="entry name" value="SUZ"/>
    <property type="match status" value="1"/>
</dbReference>
<feature type="region of interest" description="Disordered" evidence="2">
    <location>
        <begin position="1169"/>
        <end position="1230"/>
    </location>
</feature>
<dbReference type="PANTHER" id="PTHR15672:SF8">
    <property type="entry name" value="PROTEIN ENCORE"/>
    <property type="match status" value="1"/>
</dbReference>
<evidence type="ECO:0000313" key="7">
    <source>
        <dbReference type="RefSeq" id="XP_050558460.1"/>
    </source>
</evidence>
<organism evidence="4 6">
    <name type="scientific">Spodoptera frugiperda</name>
    <name type="common">Fall armyworm</name>
    <dbReference type="NCBI Taxonomy" id="7108"/>
    <lineage>
        <taxon>Eukaryota</taxon>
        <taxon>Metazoa</taxon>
        <taxon>Ecdysozoa</taxon>
        <taxon>Arthropoda</taxon>
        <taxon>Hexapoda</taxon>
        <taxon>Insecta</taxon>
        <taxon>Pterygota</taxon>
        <taxon>Neoptera</taxon>
        <taxon>Endopterygota</taxon>
        <taxon>Lepidoptera</taxon>
        <taxon>Glossata</taxon>
        <taxon>Ditrysia</taxon>
        <taxon>Noctuoidea</taxon>
        <taxon>Noctuidae</taxon>
        <taxon>Amphipyrinae</taxon>
        <taxon>Spodoptera</taxon>
    </lineage>
</organism>
<dbReference type="PROSITE" id="PS51673">
    <property type="entry name" value="SUZ"/>
    <property type="match status" value="1"/>
</dbReference>
<feature type="region of interest" description="Disordered" evidence="2">
    <location>
        <begin position="272"/>
        <end position="334"/>
    </location>
</feature>
<dbReference type="RefSeq" id="XP_050558460.1">
    <property type="nucleotide sequence ID" value="XM_050702503.1"/>
</dbReference>
<dbReference type="CDD" id="cd02642">
    <property type="entry name" value="R3H_encore_like"/>
    <property type="match status" value="1"/>
</dbReference>
<feature type="compositionally biased region" description="Basic and acidic residues" evidence="2">
    <location>
        <begin position="1075"/>
        <end position="1087"/>
    </location>
</feature>
<feature type="compositionally biased region" description="Basic and acidic residues" evidence="2">
    <location>
        <begin position="1108"/>
        <end position="1123"/>
    </location>
</feature>
<dbReference type="GeneID" id="118279781"/>
<dbReference type="InterPro" id="IPR036867">
    <property type="entry name" value="R3H_dom_sf"/>
</dbReference>
<sequence>MENTEVEKSPSSEETTQLNRNRSFKSKQLVRSQAIRETHSPPRALSPAHPTNITPSPPKITNSLPNMNNSTPINNIGKTNSVTTSPSVGNSSSSVGNSSISVGNSSPSVGISSPSVGNLSPSVGNSSPSVGISSPSVGSSSLSVGNSSPSMKNGATEKNDVRTVSVNASEDSSHVSVRCSDVINSSDVKHSDSDEFKKKLPVEIQITSGSWDDSHAERHRTRRWHSEAQRDLLSNNPRVSCVCGNCTACVHCRGRRRRHYCATKQDSGIVCPDDCPDSSDNDTGASNSDTMRKSNSLDVDEPHYCRCPERKPDPPRPKNPQLSRNDSDDRYEPTGPELVAFIKDTLNKNMRDRMALLKIERELHALVNDTGRCIVRFPVMTSYGRMLVHRCAALFQLSHHLDMTNKTSVLVSKSGTSGGRIPCTSFKEWCTVQFPPSPQRHQPDATHAKCTSDRSILKRDSQSMEEPGVTLASYRSKSLEQREKEYERVRRRIFSSQDEAQWPWLTSGPIKLLTAEGRNKLLKVQSLEGSGPPGGSWRGARGPVSKSHSFGGYTHADPAQPRVLSRQGDLASSSWRLSPSSSGYKTLSLRSTDSVTPSPTGGASPEPCVGGGGAEGAVVWCVTDMSAVPPGAMVIHPQTGRPLTNPDGSIYQFDPANPPVLYDPGIEQDEQQKLDSNNEKRRGRLEKQHSFIDNDCDCQPSDECRGKCCCECRRHDASQGNTAGDKEQIPKPVTPIETNTQTSTNAQDTQHEPTNQQQETYEPANQQPVYEPTNHKAYEPPRTFEPANQNAHSNMMNNRPMKLTNEGQDMQYAQYQGYRTDELTSPQQMANHYVSHDVNMQVMQHKMQPMPMPDPNMRAMPLSNMGNMVYQAPMPQPYPYPCRVEPSLQMYPPVLPPEEQKLAPSPHPNETAFRIDPSYPYAAVDYTGCGACVDTSMQRSYSVGYGQVEVGAPVLAPHYPVGNVLLPQPHVQPYPQYQEQVPWQVPPGVGGVGGVGTVGGVSSVPHKLVVPELYPLQCVQYPPHSYPHYNIVYPQVIQQPYPICQPMYPVMEKQPEQRNSKHNSISNSACQTPFQDDKAEDEKKSRQNNEIAAKIQQIKTQMAQLNTKDGKERDYRKREDYSRRRNNGNGLLGNCPVSNYNGRVFGRGGTEDRHLSSAARAIVDSIRSMQAKNTYHQDNRRDYQRFDHKPERPEFRRRDRDDGTAGGNKADGDRPGDGPQADRYDARNRGLNVPVYRQPYLFRQMTPGTWCRRSPGAVHPVLNPQRRPHPDTRNPRR</sequence>
<feature type="compositionally biased region" description="Basic and acidic residues" evidence="2">
    <location>
        <begin position="1210"/>
        <end position="1228"/>
    </location>
</feature>
<feature type="compositionally biased region" description="Polar residues" evidence="2">
    <location>
        <begin position="281"/>
        <end position="297"/>
    </location>
</feature>
<feature type="region of interest" description="Disordered" evidence="2">
    <location>
        <begin position="1102"/>
        <end position="1138"/>
    </location>
</feature>
<feature type="compositionally biased region" description="Low complexity" evidence="2">
    <location>
        <begin position="79"/>
        <end position="150"/>
    </location>
</feature>
<feature type="region of interest" description="Disordered" evidence="2">
    <location>
        <begin position="1054"/>
        <end position="1087"/>
    </location>
</feature>
<name>A0A9R0E3U5_SPOFR</name>
<dbReference type="OrthoDB" id="278430at2759"/>
<dbReference type="RefSeq" id="XP_050558459.1">
    <property type="nucleotide sequence ID" value="XM_050702502.1"/>
</dbReference>
<feature type="compositionally biased region" description="Basic and acidic residues" evidence="2">
    <location>
        <begin position="1175"/>
        <end position="1203"/>
    </location>
</feature>
<feature type="compositionally biased region" description="Polar residues" evidence="2">
    <location>
        <begin position="1062"/>
        <end position="1074"/>
    </location>
</feature>
<feature type="domain" description="SUZ" evidence="3">
    <location>
        <begin position="420"/>
        <end position="498"/>
    </location>
</feature>
<feature type="region of interest" description="Disordered" evidence="2">
    <location>
        <begin position="525"/>
        <end position="609"/>
    </location>
</feature>
<feature type="region of interest" description="Disordered" evidence="2">
    <location>
        <begin position="1"/>
        <end position="161"/>
    </location>
</feature>
<evidence type="ECO:0000256" key="1">
    <source>
        <dbReference type="ARBA" id="ARBA00022553"/>
    </source>
</evidence>
<dbReference type="InterPro" id="IPR001374">
    <property type="entry name" value="R3H_dom"/>
</dbReference>
<feature type="compositionally biased region" description="Polar residues" evidence="2">
    <location>
        <begin position="49"/>
        <end position="78"/>
    </location>
</feature>
<dbReference type="AlphaFoldDB" id="A0A9R0E3U5"/>
<dbReference type="GO" id="GO:0003676">
    <property type="term" value="F:nucleic acid binding"/>
    <property type="evidence" value="ECO:0007669"/>
    <property type="project" value="InterPro"/>
</dbReference>
<dbReference type="Pfam" id="PF01424">
    <property type="entry name" value="R3H"/>
    <property type="match status" value="1"/>
</dbReference>
<feature type="compositionally biased region" description="Basic and acidic residues" evidence="2">
    <location>
        <begin position="1268"/>
        <end position="1277"/>
    </location>
</feature>
<proteinExistence type="predicted"/>
<feature type="compositionally biased region" description="Low complexity" evidence="2">
    <location>
        <begin position="572"/>
        <end position="582"/>
    </location>
</feature>
<dbReference type="SUPFAM" id="SSF82708">
    <property type="entry name" value="R3H domain"/>
    <property type="match status" value="1"/>
</dbReference>
<evidence type="ECO:0000313" key="4">
    <source>
        <dbReference type="Proteomes" id="UP000829999"/>
    </source>
</evidence>
<feature type="region of interest" description="Disordered" evidence="2">
    <location>
        <begin position="458"/>
        <end position="477"/>
    </location>
</feature>
<gene>
    <name evidence="5 6 7" type="primary">LOC118279781</name>
</gene>
<dbReference type="InterPro" id="IPR051937">
    <property type="entry name" value="R3H_domain_containing"/>
</dbReference>
<evidence type="ECO:0000313" key="5">
    <source>
        <dbReference type="RefSeq" id="XP_050558458.1"/>
    </source>
</evidence>
<evidence type="ECO:0000259" key="3">
    <source>
        <dbReference type="PROSITE" id="PS51673"/>
    </source>
</evidence>
<feature type="region of interest" description="Disordered" evidence="2">
    <location>
        <begin position="716"/>
        <end position="768"/>
    </location>
</feature>
<dbReference type="PANTHER" id="PTHR15672">
    <property type="entry name" value="CAMP-REGULATED PHOSPHOPROTEIN 21 RELATED R3H DOMAIN CONTAINING PROTEIN"/>
    <property type="match status" value="1"/>
</dbReference>
<feature type="region of interest" description="Disordered" evidence="2">
    <location>
        <begin position="1256"/>
        <end position="1277"/>
    </location>
</feature>
<feature type="compositionally biased region" description="Basic and acidic residues" evidence="2">
    <location>
        <begin position="300"/>
        <end position="316"/>
    </location>
</feature>
<keyword evidence="4" id="KW-1185">Reference proteome</keyword>
<feature type="compositionally biased region" description="Polar residues" evidence="2">
    <location>
        <begin position="12"/>
        <end position="21"/>
    </location>
</feature>
<reference evidence="5 6" key="1">
    <citation type="submission" date="2025-04" db="UniProtKB">
        <authorList>
            <consortium name="RefSeq"/>
        </authorList>
    </citation>
    <scope>IDENTIFICATION</scope>
    <source>
        <tissue evidence="5 6">Whole larval tissue</tissue>
    </source>
</reference>